<evidence type="ECO:0000313" key="5">
    <source>
        <dbReference type="Proteomes" id="UP000799118"/>
    </source>
</evidence>
<keyword evidence="2" id="KW-0812">Transmembrane</keyword>
<feature type="domain" description="DUF6534" evidence="3">
    <location>
        <begin position="172"/>
        <end position="269"/>
    </location>
</feature>
<keyword evidence="2" id="KW-0472">Membrane</keyword>
<feature type="region of interest" description="Disordered" evidence="1">
    <location>
        <begin position="271"/>
        <end position="290"/>
    </location>
</feature>
<proteinExistence type="predicted"/>
<dbReference type="Proteomes" id="UP000799118">
    <property type="component" value="Unassembled WGS sequence"/>
</dbReference>
<evidence type="ECO:0000259" key="3">
    <source>
        <dbReference type="Pfam" id="PF20152"/>
    </source>
</evidence>
<keyword evidence="2" id="KW-1133">Transmembrane helix</keyword>
<evidence type="ECO:0000256" key="2">
    <source>
        <dbReference type="SAM" id="Phobius"/>
    </source>
</evidence>
<feature type="transmembrane region" description="Helical" evidence="2">
    <location>
        <begin position="165"/>
        <end position="187"/>
    </location>
</feature>
<sequence>MSGLSAAEQTQIILSVGGVVVSNCLSYLTMGIVLSATWTYFSKFPTDKWWFKSLVILCVSMCIGDTVGTGVWTYDWTVTNYANPAALTFTHWAFPAEAFLLATCGLVVQLFYAWRVWMISMKKNWIVPVVIACLSILGWCVVCWMVHILATHKLIADLTLVSPVVYIWLGGSVGADVLITGSMIYYLDLRFRTKLLKKQQTQPGFQALGRFGQIIVRTVECNLLSLFAQAVSVGLFNNNGVGFYFVITDMTLAKVYTFSLLVSLNSRHSENGHGTSGAGQSSSRGGVELNALSGRHTGSTQVSVHIQRERTGDWQGQAKAAFNDYESA</sequence>
<gene>
    <name evidence="4" type="ORF">BT96DRAFT_1017803</name>
</gene>
<keyword evidence="5" id="KW-1185">Reference proteome</keyword>
<dbReference type="AlphaFoldDB" id="A0A6A4HYH1"/>
<dbReference type="EMBL" id="ML769437">
    <property type="protein sequence ID" value="KAE9402248.1"/>
    <property type="molecule type" value="Genomic_DNA"/>
</dbReference>
<dbReference type="PANTHER" id="PTHR40465">
    <property type="entry name" value="CHROMOSOME 1, WHOLE GENOME SHOTGUN SEQUENCE"/>
    <property type="match status" value="1"/>
</dbReference>
<name>A0A6A4HYH1_9AGAR</name>
<dbReference type="PANTHER" id="PTHR40465:SF1">
    <property type="entry name" value="DUF6534 DOMAIN-CONTAINING PROTEIN"/>
    <property type="match status" value="1"/>
</dbReference>
<feature type="transmembrane region" description="Helical" evidence="2">
    <location>
        <begin position="12"/>
        <end position="41"/>
    </location>
</feature>
<protein>
    <recommendedName>
        <fullName evidence="3">DUF6534 domain-containing protein</fullName>
    </recommendedName>
</protein>
<dbReference type="OrthoDB" id="2535105at2759"/>
<dbReference type="Pfam" id="PF20152">
    <property type="entry name" value="DUF6534"/>
    <property type="match status" value="1"/>
</dbReference>
<feature type="transmembrane region" description="Helical" evidence="2">
    <location>
        <begin position="92"/>
        <end position="113"/>
    </location>
</feature>
<reference evidence="4" key="1">
    <citation type="journal article" date="2019" name="Environ. Microbiol.">
        <title>Fungal ecological strategies reflected in gene transcription - a case study of two litter decomposers.</title>
        <authorList>
            <person name="Barbi F."/>
            <person name="Kohler A."/>
            <person name="Barry K."/>
            <person name="Baskaran P."/>
            <person name="Daum C."/>
            <person name="Fauchery L."/>
            <person name="Ihrmark K."/>
            <person name="Kuo A."/>
            <person name="LaButti K."/>
            <person name="Lipzen A."/>
            <person name="Morin E."/>
            <person name="Grigoriev I.V."/>
            <person name="Henrissat B."/>
            <person name="Lindahl B."/>
            <person name="Martin F."/>
        </authorList>
    </citation>
    <scope>NUCLEOTIDE SEQUENCE</scope>
    <source>
        <strain evidence="4">JB14</strain>
    </source>
</reference>
<organism evidence="4 5">
    <name type="scientific">Gymnopus androsaceus JB14</name>
    <dbReference type="NCBI Taxonomy" id="1447944"/>
    <lineage>
        <taxon>Eukaryota</taxon>
        <taxon>Fungi</taxon>
        <taxon>Dikarya</taxon>
        <taxon>Basidiomycota</taxon>
        <taxon>Agaricomycotina</taxon>
        <taxon>Agaricomycetes</taxon>
        <taxon>Agaricomycetidae</taxon>
        <taxon>Agaricales</taxon>
        <taxon>Marasmiineae</taxon>
        <taxon>Omphalotaceae</taxon>
        <taxon>Gymnopus</taxon>
    </lineage>
</organism>
<feature type="transmembrane region" description="Helical" evidence="2">
    <location>
        <begin position="125"/>
        <end position="150"/>
    </location>
</feature>
<evidence type="ECO:0000256" key="1">
    <source>
        <dbReference type="SAM" id="MobiDB-lite"/>
    </source>
</evidence>
<accession>A0A6A4HYH1</accession>
<evidence type="ECO:0000313" key="4">
    <source>
        <dbReference type="EMBL" id="KAE9402248.1"/>
    </source>
</evidence>
<feature type="transmembrane region" description="Helical" evidence="2">
    <location>
        <begin position="53"/>
        <end position="72"/>
    </location>
</feature>
<dbReference type="InterPro" id="IPR045339">
    <property type="entry name" value="DUF6534"/>
</dbReference>